<dbReference type="Proteomes" id="UP000244932">
    <property type="component" value="Unassembled WGS sequence"/>
</dbReference>
<dbReference type="Pfam" id="PF12787">
    <property type="entry name" value="EcsC"/>
    <property type="match status" value="1"/>
</dbReference>
<sequence>MNGPKDTPGHPLSVAVERVLAEQRSFEQQRATRMGRGVEAATAPIGEVARRLIPASVVRTALDGADRAAGYTVPEDISGHDVNDIAACDAAALRAQGWAMGMNAATGAGAGLFGVVGLSVDIPGSIAIAARNVRATGLAYGFTGQSEEERIFRLAILELAATGGMEERAASVARVNRLAQALGQAGGEATLEGIDWALDKVVERATRALGMNLAQRKAAQVVPILSAALGAAVNASFQTDVARAARYAYRQRWLATRQMLPAPETAA</sequence>
<dbReference type="PANTHER" id="PTHR41260">
    <property type="entry name" value="PROTEIN ECSC"/>
    <property type="match status" value="1"/>
</dbReference>
<accession>A0A2R8AEW0</accession>
<dbReference type="RefSeq" id="WP_162844974.1">
    <property type="nucleotide sequence ID" value="NZ_OMKW01000004.1"/>
</dbReference>
<dbReference type="PANTHER" id="PTHR41260:SF1">
    <property type="entry name" value="PROTEIN ECSC"/>
    <property type="match status" value="1"/>
</dbReference>
<organism evidence="1 2">
    <name type="scientific">Pontivivens insulae</name>
    <dbReference type="NCBI Taxonomy" id="1639689"/>
    <lineage>
        <taxon>Bacteria</taxon>
        <taxon>Pseudomonadati</taxon>
        <taxon>Pseudomonadota</taxon>
        <taxon>Alphaproteobacteria</taxon>
        <taxon>Rhodobacterales</taxon>
        <taxon>Paracoccaceae</taxon>
        <taxon>Pontivivens</taxon>
    </lineage>
</organism>
<evidence type="ECO:0000313" key="1">
    <source>
        <dbReference type="EMBL" id="SPF30638.1"/>
    </source>
</evidence>
<proteinExistence type="predicted"/>
<dbReference type="AlphaFoldDB" id="A0A2R8AEW0"/>
<dbReference type="EMBL" id="OMKW01000004">
    <property type="protein sequence ID" value="SPF30638.1"/>
    <property type="molecule type" value="Genomic_DNA"/>
</dbReference>
<name>A0A2R8AEW0_9RHOB</name>
<gene>
    <name evidence="1" type="ORF">POI8812_02978</name>
</gene>
<dbReference type="InterPro" id="IPR024787">
    <property type="entry name" value="EcsC"/>
</dbReference>
<evidence type="ECO:0000313" key="2">
    <source>
        <dbReference type="Proteomes" id="UP000244932"/>
    </source>
</evidence>
<keyword evidence="2" id="KW-1185">Reference proteome</keyword>
<reference evidence="1 2" key="1">
    <citation type="submission" date="2018-03" db="EMBL/GenBank/DDBJ databases">
        <authorList>
            <person name="Keele B.F."/>
        </authorList>
    </citation>
    <scope>NUCLEOTIDE SEQUENCE [LARGE SCALE GENOMIC DNA]</scope>
    <source>
        <strain evidence="1 2">CeCT 8812</strain>
    </source>
</reference>
<protein>
    <recommendedName>
        <fullName evidence="3">EcsC protein family protein</fullName>
    </recommendedName>
</protein>
<evidence type="ECO:0008006" key="3">
    <source>
        <dbReference type="Google" id="ProtNLM"/>
    </source>
</evidence>